<organism evidence="2">
    <name type="scientific">Spodoptera frugiperda</name>
    <name type="common">Fall armyworm</name>
    <dbReference type="NCBI Taxonomy" id="7108"/>
    <lineage>
        <taxon>Eukaryota</taxon>
        <taxon>Metazoa</taxon>
        <taxon>Ecdysozoa</taxon>
        <taxon>Arthropoda</taxon>
        <taxon>Hexapoda</taxon>
        <taxon>Insecta</taxon>
        <taxon>Pterygota</taxon>
        <taxon>Neoptera</taxon>
        <taxon>Endopterygota</taxon>
        <taxon>Lepidoptera</taxon>
        <taxon>Glossata</taxon>
        <taxon>Ditrysia</taxon>
        <taxon>Noctuoidea</taxon>
        <taxon>Noctuidae</taxon>
        <taxon>Amphipyrinae</taxon>
        <taxon>Spodoptera</taxon>
    </lineage>
</organism>
<gene>
    <name evidence="2" type="ORF">SFRICE_014089</name>
</gene>
<dbReference type="AlphaFoldDB" id="A0A2H1VP93"/>
<dbReference type="EMBL" id="ODYU01003626">
    <property type="protein sequence ID" value="SOQ42617.1"/>
    <property type="molecule type" value="Genomic_DNA"/>
</dbReference>
<proteinExistence type="predicted"/>
<reference evidence="2" key="1">
    <citation type="submission" date="2016-07" db="EMBL/GenBank/DDBJ databases">
        <authorList>
            <person name="Bretaudeau A."/>
        </authorList>
    </citation>
    <scope>NUCLEOTIDE SEQUENCE</scope>
    <source>
        <strain evidence="2">Rice</strain>
        <tissue evidence="2">Whole body</tissue>
    </source>
</reference>
<accession>A0A2H1VP93</accession>
<name>A0A2H1VP93_SPOFR</name>
<keyword evidence="1" id="KW-0732">Signal</keyword>
<protein>
    <submittedName>
        <fullName evidence="2">SFRICE_014089</fullName>
    </submittedName>
</protein>
<evidence type="ECO:0000313" key="2">
    <source>
        <dbReference type="EMBL" id="SOQ42617.1"/>
    </source>
</evidence>
<evidence type="ECO:0000256" key="1">
    <source>
        <dbReference type="SAM" id="SignalP"/>
    </source>
</evidence>
<sequence>MKLYLFAIVMLMAVVSVVLATPDTMLPDSCPPGKIRVGTECYHFQKKKLDSTKYYDNHQV</sequence>
<feature type="chain" id="PRO_5013567858" evidence="1">
    <location>
        <begin position="21"/>
        <end position="60"/>
    </location>
</feature>
<feature type="signal peptide" evidence="1">
    <location>
        <begin position="1"/>
        <end position="20"/>
    </location>
</feature>